<keyword evidence="1 3" id="KW-0728">SH3 domain</keyword>
<accession>A0AAD5U1B2</accession>
<dbReference type="Pfam" id="PF00018">
    <property type="entry name" value="SH3_1"/>
    <property type="match status" value="1"/>
</dbReference>
<dbReference type="InterPro" id="IPR001683">
    <property type="entry name" value="PX_dom"/>
</dbReference>
<dbReference type="AlphaFoldDB" id="A0AAD5U1B2"/>
<feature type="domain" description="SH3" evidence="5">
    <location>
        <begin position="39"/>
        <end position="100"/>
    </location>
</feature>
<dbReference type="GO" id="GO:0035091">
    <property type="term" value="F:phosphatidylinositol binding"/>
    <property type="evidence" value="ECO:0007669"/>
    <property type="project" value="InterPro"/>
</dbReference>
<feature type="compositionally biased region" description="Basic and acidic residues" evidence="4">
    <location>
        <begin position="8"/>
        <end position="17"/>
    </location>
</feature>
<dbReference type="PANTHER" id="PTHR15706:SF2">
    <property type="entry name" value="SH3 AND PX DOMAIN-CONTAINING PROTEIN 2A"/>
    <property type="match status" value="1"/>
</dbReference>
<evidence type="ECO:0000313" key="8">
    <source>
        <dbReference type="Proteomes" id="UP001211065"/>
    </source>
</evidence>
<dbReference type="Pfam" id="PF00787">
    <property type="entry name" value="PX"/>
    <property type="match status" value="1"/>
</dbReference>
<feature type="region of interest" description="Disordered" evidence="4">
    <location>
        <begin position="1"/>
        <end position="33"/>
    </location>
</feature>
<evidence type="ECO:0000256" key="3">
    <source>
        <dbReference type="PROSITE-ProRule" id="PRU00192"/>
    </source>
</evidence>
<dbReference type="PROSITE" id="PS50195">
    <property type="entry name" value="PX"/>
    <property type="match status" value="1"/>
</dbReference>
<dbReference type="EMBL" id="JADGJW010000717">
    <property type="protein sequence ID" value="KAJ3213379.1"/>
    <property type="molecule type" value="Genomic_DNA"/>
</dbReference>
<comment type="caution">
    <text evidence="7">The sequence shown here is derived from an EMBL/GenBank/DDBJ whole genome shotgun (WGS) entry which is preliminary data.</text>
</comment>
<dbReference type="PROSITE" id="PS50002">
    <property type="entry name" value="SH3"/>
    <property type="match status" value="1"/>
</dbReference>
<dbReference type="InterPro" id="IPR036871">
    <property type="entry name" value="PX_dom_sf"/>
</dbReference>
<dbReference type="SUPFAM" id="SSF50044">
    <property type="entry name" value="SH3-domain"/>
    <property type="match status" value="1"/>
</dbReference>
<keyword evidence="2" id="KW-0677">Repeat</keyword>
<feature type="domain" description="PX" evidence="6">
    <location>
        <begin position="159"/>
        <end position="279"/>
    </location>
</feature>
<organism evidence="7 8">
    <name type="scientific">Clydaea vesicula</name>
    <dbReference type="NCBI Taxonomy" id="447962"/>
    <lineage>
        <taxon>Eukaryota</taxon>
        <taxon>Fungi</taxon>
        <taxon>Fungi incertae sedis</taxon>
        <taxon>Chytridiomycota</taxon>
        <taxon>Chytridiomycota incertae sedis</taxon>
        <taxon>Chytridiomycetes</taxon>
        <taxon>Lobulomycetales</taxon>
        <taxon>Lobulomycetaceae</taxon>
        <taxon>Clydaea</taxon>
    </lineage>
</organism>
<dbReference type="PANTHER" id="PTHR15706">
    <property type="entry name" value="SH3 MULTIPLE DOMAIN"/>
    <property type="match status" value="1"/>
</dbReference>
<dbReference type="InterPro" id="IPR001452">
    <property type="entry name" value="SH3_domain"/>
</dbReference>
<dbReference type="Gene3D" id="3.30.1520.10">
    <property type="entry name" value="Phox-like domain"/>
    <property type="match status" value="1"/>
</dbReference>
<dbReference type="InterPro" id="IPR036028">
    <property type="entry name" value="SH3-like_dom_sf"/>
</dbReference>
<dbReference type="SMART" id="SM00326">
    <property type="entry name" value="SH3"/>
    <property type="match status" value="1"/>
</dbReference>
<evidence type="ECO:0000256" key="4">
    <source>
        <dbReference type="SAM" id="MobiDB-lite"/>
    </source>
</evidence>
<feature type="region of interest" description="Disordered" evidence="4">
    <location>
        <begin position="124"/>
        <end position="154"/>
    </location>
</feature>
<evidence type="ECO:0000313" key="7">
    <source>
        <dbReference type="EMBL" id="KAJ3213379.1"/>
    </source>
</evidence>
<dbReference type="SMART" id="SM00312">
    <property type="entry name" value="PX"/>
    <property type="match status" value="1"/>
</dbReference>
<reference evidence="7" key="1">
    <citation type="submission" date="2020-05" db="EMBL/GenBank/DDBJ databases">
        <title>Phylogenomic resolution of chytrid fungi.</title>
        <authorList>
            <person name="Stajich J.E."/>
            <person name="Amses K."/>
            <person name="Simmons R."/>
            <person name="Seto K."/>
            <person name="Myers J."/>
            <person name="Bonds A."/>
            <person name="Quandt C.A."/>
            <person name="Barry K."/>
            <person name="Liu P."/>
            <person name="Grigoriev I."/>
            <person name="Longcore J.E."/>
            <person name="James T.Y."/>
        </authorList>
    </citation>
    <scope>NUCLEOTIDE SEQUENCE</scope>
    <source>
        <strain evidence="7">JEL0476</strain>
    </source>
</reference>
<evidence type="ECO:0000256" key="2">
    <source>
        <dbReference type="ARBA" id="ARBA00022737"/>
    </source>
</evidence>
<proteinExistence type="predicted"/>
<feature type="compositionally biased region" description="Polar residues" evidence="4">
    <location>
        <begin position="134"/>
        <end position="154"/>
    </location>
</feature>
<dbReference type="InterPro" id="IPR051228">
    <property type="entry name" value="NADPH_Oxidase/PX-Domain"/>
</dbReference>
<protein>
    <submittedName>
        <fullName evidence="7">Bud emergence protein 1</fullName>
    </submittedName>
</protein>
<keyword evidence="8" id="KW-1185">Reference proteome</keyword>
<name>A0AAD5U1B2_9FUNG</name>
<evidence type="ECO:0000259" key="6">
    <source>
        <dbReference type="PROSITE" id="PS50195"/>
    </source>
</evidence>
<dbReference type="SUPFAM" id="SSF64268">
    <property type="entry name" value="PX domain"/>
    <property type="match status" value="1"/>
</dbReference>
<evidence type="ECO:0000259" key="5">
    <source>
        <dbReference type="PROSITE" id="PS50002"/>
    </source>
</evidence>
<dbReference type="Gene3D" id="2.30.30.40">
    <property type="entry name" value="SH3 Domains"/>
    <property type="match status" value="1"/>
</dbReference>
<sequence>MNYSSFESHYESKKKPDTLSPLQLPARNSSHPTHVFNMAPKRVVRALEDYTAQYAGELSFRKGDFFFVINDDQNSHFEVINPAEKSRGIVPSYLFNQLSNTVEPAHSEQNNDYYDERQAKQTYSNGSYHDDKYYNQNSRSAETSPRSPTTPIIYNKRNTPQTIIKTNVQSVDLKPDGQYWFTVEVTRSDNMRHLLTRKYDDFWILQISLLNFFPIESGRKGRPRTIPFLPPPEKNLSATLAQKRRAQLDVYIQELMSLRKNIKESAPMKRFLMPKQHDVETSLEVEFDQSVTLMDLISGYGESSDVKITLALTNGELINWECPDTVSYNELMYACEDHLGVAIPGLGYMDETSTLLELHGDDDLQLLVKTNTDKLVFYIYDPNYEN</sequence>
<dbReference type="GO" id="GO:0005737">
    <property type="term" value="C:cytoplasm"/>
    <property type="evidence" value="ECO:0007669"/>
    <property type="project" value="TreeGrafter"/>
</dbReference>
<dbReference type="Proteomes" id="UP001211065">
    <property type="component" value="Unassembled WGS sequence"/>
</dbReference>
<evidence type="ECO:0000256" key="1">
    <source>
        <dbReference type="ARBA" id="ARBA00022443"/>
    </source>
</evidence>
<gene>
    <name evidence="7" type="primary">BEM1</name>
    <name evidence="7" type="ORF">HK099_007418</name>
</gene>